<evidence type="ECO:0000256" key="1">
    <source>
        <dbReference type="ARBA" id="ARBA00003257"/>
    </source>
</evidence>
<evidence type="ECO:0000313" key="20">
    <source>
        <dbReference type="EMBL" id="APL97195.1"/>
    </source>
</evidence>
<dbReference type="Pfam" id="PF00361">
    <property type="entry name" value="Proton_antipo_M"/>
    <property type="match status" value="1"/>
</dbReference>
<keyword evidence="8 18" id="KW-0812">Transmembrane</keyword>
<keyword evidence="7 18" id="KW-0679">Respiratory chain</keyword>
<dbReference type="InterPro" id="IPR003917">
    <property type="entry name" value="NADH_UbQ_OxRdtase_chain2"/>
</dbReference>
<comment type="similarity">
    <text evidence="3 18">Belongs to the complex I subunit 2 family.</text>
</comment>
<evidence type="ECO:0000256" key="6">
    <source>
        <dbReference type="ARBA" id="ARBA00022448"/>
    </source>
</evidence>
<feature type="transmembrane region" description="Helical" evidence="18">
    <location>
        <begin position="228"/>
        <end position="246"/>
    </location>
</feature>
<dbReference type="InterPro" id="IPR050175">
    <property type="entry name" value="Complex_I_Subunit_2"/>
</dbReference>
<keyword evidence="11 18" id="KW-0249">Electron transport</keyword>
<evidence type="ECO:0000256" key="11">
    <source>
        <dbReference type="ARBA" id="ARBA00022982"/>
    </source>
</evidence>
<evidence type="ECO:0000256" key="10">
    <source>
        <dbReference type="ARBA" id="ARBA00022967"/>
    </source>
</evidence>
<evidence type="ECO:0000256" key="15">
    <source>
        <dbReference type="ARBA" id="ARBA00023128"/>
    </source>
</evidence>
<feature type="transmembrane region" description="Helical" evidence="18">
    <location>
        <begin position="266"/>
        <end position="287"/>
    </location>
</feature>
<feature type="domain" description="NADH:quinone oxidoreductase/Mrp antiporter transmembrane" evidence="19">
    <location>
        <begin position="24"/>
        <end position="277"/>
    </location>
</feature>
<feature type="transmembrane region" description="Helical" evidence="18">
    <location>
        <begin position="193"/>
        <end position="216"/>
    </location>
</feature>
<keyword evidence="14 18" id="KW-0830">Ubiquinone</keyword>
<organism evidence="20">
    <name type="scientific">Gmelinoides fasciatus</name>
    <dbReference type="NCBI Taxonomy" id="686704"/>
    <lineage>
        <taxon>Eukaryota</taxon>
        <taxon>Metazoa</taxon>
        <taxon>Ecdysozoa</taxon>
        <taxon>Arthropoda</taxon>
        <taxon>Crustacea</taxon>
        <taxon>Multicrustacea</taxon>
        <taxon>Malacostraca</taxon>
        <taxon>Eumalacostraca</taxon>
        <taxon>Peracarida</taxon>
        <taxon>Amphipoda</taxon>
        <taxon>Senticaudata</taxon>
        <taxon>Gammarida</taxon>
        <taxon>Gammaridira</taxon>
        <taxon>Gammaroidea</taxon>
        <taxon>Micruropodidae</taxon>
        <taxon>Gmelinoidinae</taxon>
        <taxon>Gmelinoides</taxon>
    </lineage>
</organism>
<accession>A0A1L5BW51</accession>
<reference evidence="20" key="1">
    <citation type="journal article" date="2016" name="BMC Genomics">
        <title>Evolution of mitochondrial genomes in Baikalian amphipods.</title>
        <authorList>
            <person name="Romanova E.V."/>
            <person name="Aleoshin V.V."/>
            <person name="Kamaltynov R.M."/>
            <person name="Mikhailov K.V."/>
            <person name="Logacheva M.D."/>
            <person name="Sirotinina E.A."/>
            <person name="Gornov A.Y."/>
            <person name="Anikin A.S."/>
            <person name="Sherbakov D.Y."/>
        </authorList>
    </citation>
    <scope>NUCLEOTIDE SEQUENCE</scope>
</reference>
<dbReference type="PANTHER" id="PTHR46552">
    <property type="entry name" value="NADH-UBIQUINONE OXIDOREDUCTASE CHAIN 2"/>
    <property type="match status" value="1"/>
</dbReference>
<comment type="function">
    <text evidence="1">Core subunit of the mitochondrial membrane respiratory chain NADH dehydrogenase (Complex I) that is believed to belong to the minimal assembly required for catalysis. Complex I functions in the transfer of electrons from NADH to the respiratory chain. The immediate electron acceptor for the enzyme is believed to be ubiquinone.</text>
</comment>
<keyword evidence="10 18" id="KW-1278">Translocase</keyword>
<dbReference type="GO" id="GO:0005743">
    <property type="term" value="C:mitochondrial inner membrane"/>
    <property type="evidence" value="ECO:0007669"/>
    <property type="project" value="UniProtKB-SubCell"/>
</dbReference>
<evidence type="ECO:0000256" key="5">
    <source>
        <dbReference type="ARBA" id="ARBA00021008"/>
    </source>
</evidence>
<comment type="subcellular location">
    <subcellularLocation>
        <location evidence="2 18">Mitochondrion inner membrane</location>
        <topology evidence="2 18">Multi-pass membrane protein</topology>
    </subcellularLocation>
</comment>
<dbReference type="EMBL" id="KX341966">
    <property type="protein sequence ID" value="APL97195.1"/>
    <property type="molecule type" value="Genomic_DNA"/>
</dbReference>
<evidence type="ECO:0000256" key="3">
    <source>
        <dbReference type="ARBA" id="ARBA00007012"/>
    </source>
</evidence>
<dbReference type="EC" id="7.1.1.2" evidence="4 18"/>
<name>A0A1L5BW51_9CRUS</name>
<keyword evidence="9 18" id="KW-0999">Mitochondrion inner membrane</keyword>
<evidence type="ECO:0000256" key="12">
    <source>
        <dbReference type="ARBA" id="ARBA00022989"/>
    </source>
</evidence>
<dbReference type="SMR" id="A0A1L5BW51"/>
<evidence type="ECO:0000256" key="2">
    <source>
        <dbReference type="ARBA" id="ARBA00004448"/>
    </source>
</evidence>
<keyword evidence="6" id="KW-0813">Transport</keyword>
<evidence type="ECO:0000256" key="4">
    <source>
        <dbReference type="ARBA" id="ARBA00012944"/>
    </source>
</evidence>
<gene>
    <name evidence="20" type="primary">ND2</name>
</gene>
<dbReference type="CTD" id="4536"/>
<keyword evidence="15 18" id="KW-0496">Mitochondrion</keyword>
<dbReference type="GO" id="GO:0006120">
    <property type="term" value="P:mitochondrial electron transport, NADH to ubiquinone"/>
    <property type="evidence" value="ECO:0007669"/>
    <property type="project" value="InterPro"/>
</dbReference>
<evidence type="ECO:0000256" key="18">
    <source>
        <dbReference type="RuleBase" id="RU003403"/>
    </source>
</evidence>
<comment type="function">
    <text evidence="18">Core subunit of the mitochondrial membrane respiratory chain NADH dehydrogenase (Complex I) which catalyzes electron transfer from NADH through the respiratory chain, using ubiquinone as an electron acceptor. Essential for the catalytic activity and assembly of complex I.</text>
</comment>
<evidence type="ECO:0000256" key="14">
    <source>
        <dbReference type="ARBA" id="ARBA00023075"/>
    </source>
</evidence>
<evidence type="ECO:0000256" key="9">
    <source>
        <dbReference type="ARBA" id="ARBA00022792"/>
    </source>
</evidence>
<sequence length="328" mass="36988">MLLHPAYSLFYMSLMTSILITMSANSWFMAWLGLEMNLMSFVPLIINKKNKYSVESALKYFLVQAVASTFFIVFSSMQAYSQSSLTIPIAVLMVKAAAAPCHQWLPAVVDGMSWPLTAILTTLQKMNPLTMIFFIMKTNLILSLLYFFIFMSALVGAIGGLTQISMRKIMAYSAIAHLSWMLSTLLLNSWAWLVYFIMYAIILVSLIMLLNLSQLFYLNQLFTINKSYLSFLISASILSMGGLPPFSGFLPKLMTMTLLSNSPHNFVLIFLLSSSFISLFFYMRFILTTLMLASSSSSAPFKKLKMNFKLLHMNLIMLLAPSLSLVLM</sequence>
<dbReference type="GeneID" id="30859558"/>
<dbReference type="PANTHER" id="PTHR46552:SF1">
    <property type="entry name" value="NADH-UBIQUINONE OXIDOREDUCTASE CHAIN 2"/>
    <property type="match status" value="1"/>
</dbReference>
<dbReference type="PRINTS" id="PR01436">
    <property type="entry name" value="NADHDHGNASE2"/>
</dbReference>
<evidence type="ECO:0000256" key="8">
    <source>
        <dbReference type="ARBA" id="ARBA00022692"/>
    </source>
</evidence>
<dbReference type="RefSeq" id="YP_009339305.1">
    <property type="nucleotide sequence ID" value="NC_033361.1"/>
</dbReference>
<geneLocation type="mitochondrion" evidence="20"/>
<evidence type="ECO:0000256" key="7">
    <source>
        <dbReference type="ARBA" id="ARBA00022660"/>
    </source>
</evidence>
<protein>
    <recommendedName>
        <fullName evidence="5 18">NADH-ubiquinone oxidoreductase chain 2</fullName>
        <ecNumber evidence="4 18">7.1.1.2</ecNumber>
    </recommendedName>
</protein>
<proteinExistence type="inferred from homology"/>
<dbReference type="AlphaFoldDB" id="A0A1L5BW51"/>
<feature type="transmembrane region" description="Helical" evidence="18">
    <location>
        <begin position="57"/>
        <end position="74"/>
    </location>
</feature>
<dbReference type="InterPro" id="IPR001750">
    <property type="entry name" value="ND/Mrp_TM"/>
</dbReference>
<evidence type="ECO:0000256" key="13">
    <source>
        <dbReference type="ARBA" id="ARBA00023027"/>
    </source>
</evidence>
<feature type="transmembrane region" description="Helical" evidence="18">
    <location>
        <begin position="9"/>
        <end position="34"/>
    </location>
</feature>
<keyword evidence="12 18" id="KW-1133">Transmembrane helix</keyword>
<feature type="transmembrane region" description="Helical" evidence="18">
    <location>
        <begin position="169"/>
        <end position="187"/>
    </location>
</feature>
<feature type="transmembrane region" description="Helical" evidence="18">
    <location>
        <begin position="131"/>
        <end position="157"/>
    </location>
</feature>
<evidence type="ECO:0000256" key="17">
    <source>
        <dbReference type="ARBA" id="ARBA00049551"/>
    </source>
</evidence>
<keyword evidence="16 18" id="KW-0472">Membrane</keyword>
<keyword evidence="13 18" id="KW-0520">NAD</keyword>
<evidence type="ECO:0000256" key="16">
    <source>
        <dbReference type="ARBA" id="ARBA00023136"/>
    </source>
</evidence>
<feature type="transmembrane region" description="Helical" evidence="18">
    <location>
        <begin position="308"/>
        <end position="327"/>
    </location>
</feature>
<comment type="catalytic activity">
    <reaction evidence="17 18">
        <text>a ubiquinone + NADH + 5 H(+)(in) = a ubiquinol + NAD(+) + 4 H(+)(out)</text>
        <dbReference type="Rhea" id="RHEA:29091"/>
        <dbReference type="Rhea" id="RHEA-COMP:9565"/>
        <dbReference type="Rhea" id="RHEA-COMP:9566"/>
        <dbReference type="ChEBI" id="CHEBI:15378"/>
        <dbReference type="ChEBI" id="CHEBI:16389"/>
        <dbReference type="ChEBI" id="CHEBI:17976"/>
        <dbReference type="ChEBI" id="CHEBI:57540"/>
        <dbReference type="ChEBI" id="CHEBI:57945"/>
        <dbReference type="EC" id="7.1.1.2"/>
    </reaction>
</comment>
<evidence type="ECO:0000259" key="19">
    <source>
        <dbReference type="Pfam" id="PF00361"/>
    </source>
</evidence>
<dbReference type="GO" id="GO:0008137">
    <property type="term" value="F:NADH dehydrogenase (ubiquinone) activity"/>
    <property type="evidence" value="ECO:0007669"/>
    <property type="project" value="UniProtKB-EC"/>
</dbReference>